<dbReference type="KEGG" id="bse:Bsel_1036"/>
<dbReference type="EMBL" id="CP001791">
    <property type="protein sequence ID" value="ADH98555.1"/>
    <property type="molecule type" value="Genomic_DNA"/>
</dbReference>
<accession>D6Y0G4</accession>
<dbReference type="STRING" id="439292.Bsel_1036"/>
<proteinExistence type="predicted"/>
<dbReference type="AlphaFoldDB" id="D6Y0G4"/>
<keyword evidence="3" id="KW-1185">Reference proteome</keyword>
<gene>
    <name evidence="2" type="ordered locus">Bsel_1036</name>
</gene>
<sequence>MDKYTDVMKQSLNVLETMTEGLIHIQKQLGEGKAPDAIQLMDDMMVGFMSVKQSLEPVFEELEGTDIATQQLEKVSETLERVVTAFEGEAYGTVSEVLQFTLVPEVKKLHSALEELFKPYLVS</sequence>
<reference evidence="2" key="1">
    <citation type="submission" date="2009-10" db="EMBL/GenBank/DDBJ databases">
        <title>Complete sequence of Bacillus selenitireducens MLS10.</title>
        <authorList>
            <consortium name="US DOE Joint Genome Institute"/>
            <person name="Lucas S."/>
            <person name="Copeland A."/>
            <person name="Lapidus A."/>
            <person name="Glavina del Rio T."/>
            <person name="Dalin E."/>
            <person name="Tice H."/>
            <person name="Bruce D."/>
            <person name="Goodwin L."/>
            <person name="Pitluck S."/>
            <person name="Sims D."/>
            <person name="Brettin T."/>
            <person name="Detter J.C."/>
            <person name="Han C."/>
            <person name="Larimer F."/>
            <person name="Land M."/>
            <person name="Hauser L."/>
            <person name="Kyrpides N."/>
            <person name="Ovchinnikova G."/>
            <person name="Stolz J."/>
        </authorList>
    </citation>
    <scope>NUCLEOTIDE SEQUENCE [LARGE SCALE GENOMIC DNA]</scope>
    <source>
        <strain evidence="2">MLS10</strain>
    </source>
</reference>
<dbReference type="HOGENOM" id="CLU_153015_0_0_9"/>
<dbReference type="Pfam" id="PF26154">
    <property type="entry name" value="DUF8042"/>
    <property type="match status" value="1"/>
</dbReference>
<dbReference type="InterPro" id="IPR058355">
    <property type="entry name" value="DUF8042"/>
</dbReference>
<organism evidence="2 3">
    <name type="scientific">Bacillus selenitireducens (strain ATCC 700615 / DSM 15326 / MLS10)</name>
    <dbReference type="NCBI Taxonomy" id="439292"/>
    <lineage>
        <taxon>Bacteria</taxon>
        <taxon>Bacillati</taxon>
        <taxon>Bacillota</taxon>
        <taxon>Bacilli</taxon>
        <taxon>Bacillales</taxon>
        <taxon>Bacillaceae</taxon>
        <taxon>Salisediminibacterium</taxon>
    </lineage>
</organism>
<dbReference type="Proteomes" id="UP000000271">
    <property type="component" value="Chromosome"/>
</dbReference>
<evidence type="ECO:0000259" key="1">
    <source>
        <dbReference type="Pfam" id="PF26154"/>
    </source>
</evidence>
<evidence type="ECO:0000313" key="2">
    <source>
        <dbReference type="EMBL" id="ADH98555.1"/>
    </source>
</evidence>
<protein>
    <recommendedName>
        <fullName evidence="1">DUF8042 domain-containing protein</fullName>
    </recommendedName>
</protein>
<feature type="domain" description="DUF8042" evidence="1">
    <location>
        <begin position="1"/>
        <end position="119"/>
    </location>
</feature>
<dbReference type="eggNOG" id="ENOG50331P8">
    <property type="taxonomic scope" value="Bacteria"/>
</dbReference>
<name>D6Y0G4_BACIE</name>
<evidence type="ECO:0000313" key="3">
    <source>
        <dbReference type="Proteomes" id="UP000000271"/>
    </source>
</evidence>